<dbReference type="AlphaFoldDB" id="A0A839UJ86"/>
<evidence type="ECO:0000313" key="2">
    <source>
        <dbReference type="EMBL" id="MBB3167922.1"/>
    </source>
</evidence>
<comment type="caution">
    <text evidence="2">The sequence shown here is derived from an EMBL/GenBank/DDBJ whole genome shotgun (WGS) entry which is preliminary data.</text>
</comment>
<protein>
    <recommendedName>
        <fullName evidence="4">PepSY domain-containing protein</fullName>
    </recommendedName>
</protein>
<accession>A0A839UJ86</accession>
<evidence type="ECO:0008006" key="4">
    <source>
        <dbReference type="Google" id="ProtNLM"/>
    </source>
</evidence>
<keyword evidence="3" id="KW-1185">Reference proteome</keyword>
<keyword evidence="1" id="KW-1133">Transmembrane helix</keyword>
<evidence type="ECO:0000256" key="1">
    <source>
        <dbReference type="SAM" id="Phobius"/>
    </source>
</evidence>
<dbReference type="EMBL" id="JACHXZ010000001">
    <property type="protein sequence ID" value="MBB3167922.1"/>
    <property type="molecule type" value="Genomic_DNA"/>
</dbReference>
<dbReference type="Proteomes" id="UP000559987">
    <property type="component" value="Unassembled WGS sequence"/>
</dbReference>
<evidence type="ECO:0000313" key="3">
    <source>
        <dbReference type="Proteomes" id="UP000559987"/>
    </source>
</evidence>
<keyword evidence="1" id="KW-0812">Transmembrane</keyword>
<organism evidence="2 3">
    <name type="scientific">Simiduia aestuariiviva</name>
    <dbReference type="NCBI Taxonomy" id="1510459"/>
    <lineage>
        <taxon>Bacteria</taxon>
        <taxon>Pseudomonadati</taxon>
        <taxon>Pseudomonadota</taxon>
        <taxon>Gammaproteobacteria</taxon>
        <taxon>Cellvibrionales</taxon>
        <taxon>Cellvibrionaceae</taxon>
        <taxon>Simiduia</taxon>
    </lineage>
</organism>
<name>A0A839UJ86_9GAMM</name>
<feature type="transmembrane region" description="Helical" evidence="1">
    <location>
        <begin position="218"/>
        <end position="240"/>
    </location>
</feature>
<keyword evidence="1" id="KW-0472">Membrane</keyword>
<sequence>MLRKTWRPILWRWHKRIGLALILLLFWLSVTGIFLNHTDDLDLAEQPLGHSLLLKLYGIEQPQVISYGVGPSAWLSLAGDMLYWNDVKLTRCAPGAFSAVAIAEHLILATCGQALLLLSDGQIAERLGASYGTPQPLGTLGRCDATLCMQSGSQRYLLDFDQLRWYRTESPLEITLVPSEPPLALRDTLNKQWLTTDVNWERLMLDLHAGRSFGLGPWLMDGVAILIMVLSLSGLGIWLAGRKRRR</sequence>
<gene>
    <name evidence="2" type="ORF">FHS30_001098</name>
</gene>
<proteinExistence type="predicted"/>
<reference evidence="2 3" key="1">
    <citation type="submission" date="2020-08" db="EMBL/GenBank/DDBJ databases">
        <title>Genomic Encyclopedia of Type Strains, Phase III (KMG-III): the genomes of soil and plant-associated and newly described type strains.</title>
        <authorList>
            <person name="Whitman W."/>
        </authorList>
    </citation>
    <scope>NUCLEOTIDE SEQUENCE [LARGE SCALE GENOMIC DNA]</scope>
    <source>
        <strain evidence="2 3">CECT 8571</strain>
    </source>
</reference>
<dbReference type="RefSeq" id="WP_183909037.1">
    <property type="nucleotide sequence ID" value="NZ_JACHXZ010000001.1"/>
</dbReference>